<evidence type="ECO:0008006" key="4">
    <source>
        <dbReference type="Google" id="ProtNLM"/>
    </source>
</evidence>
<feature type="transmembrane region" description="Helical" evidence="1">
    <location>
        <begin position="106"/>
        <end position="139"/>
    </location>
</feature>
<evidence type="ECO:0000313" key="3">
    <source>
        <dbReference type="Proteomes" id="UP000823749"/>
    </source>
</evidence>
<organism evidence="2 3">
    <name type="scientific">Rhododendron griersonianum</name>
    <dbReference type="NCBI Taxonomy" id="479676"/>
    <lineage>
        <taxon>Eukaryota</taxon>
        <taxon>Viridiplantae</taxon>
        <taxon>Streptophyta</taxon>
        <taxon>Embryophyta</taxon>
        <taxon>Tracheophyta</taxon>
        <taxon>Spermatophyta</taxon>
        <taxon>Magnoliopsida</taxon>
        <taxon>eudicotyledons</taxon>
        <taxon>Gunneridae</taxon>
        <taxon>Pentapetalae</taxon>
        <taxon>asterids</taxon>
        <taxon>Ericales</taxon>
        <taxon>Ericaceae</taxon>
        <taxon>Ericoideae</taxon>
        <taxon>Rhodoreae</taxon>
        <taxon>Rhododendron</taxon>
    </lineage>
</organism>
<dbReference type="AlphaFoldDB" id="A0AAV6L744"/>
<keyword evidence="1" id="KW-0472">Membrane</keyword>
<reference evidence="2" key="1">
    <citation type="submission" date="2020-08" db="EMBL/GenBank/DDBJ databases">
        <title>Plant Genome Project.</title>
        <authorList>
            <person name="Zhang R.-G."/>
        </authorList>
    </citation>
    <scope>NUCLEOTIDE SEQUENCE</scope>
    <source>
        <strain evidence="2">WSP0</strain>
        <tissue evidence="2">Leaf</tissue>
    </source>
</reference>
<keyword evidence="1" id="KW-1133">Transmembrane helix</keyword>
<proteinExistence type="predicted"/>
<evidence type="ECO:0000313" key="2">
    <source>
        <dbReference type="EMBL" id="KAG5560066.1"/>
    </source>
</evidence>
<keyword evidence="1" id="KW-0812">Transmembrane</keyword>
<protein>
    <recommendedName>
        <fullName evidence="4">NADH dehydrogenase subunit 2</fullName>
    </recommendedName>
</protein>
<sequence length="185" mass="19805">MIAFPLSMQSLSSGSTLPPIKLSGTLLPMGISAVTLPIHSFLLIPIYPLISLGSGFGTSLALTASNTLFGLPHKIAFPLATISSCAISPPQPTVFGVRLPRKQPTMFYMIVVVPLMFGLVSKYLCPTILMTHILGFWLIQKLGAITIQVSLIILCSYSPFGTSGMTVTAVCSITIPTRMLRTSLY</sequence>
<name>A0AAV6L744_9ERIC</name>
<evidence type="ECO:0000256" key="1">
    <source>
        <dbReference type="SAM" id="Phobius"/>
    </source>
</evidence>
<gene>
    <name evidence="2" type="ORF">RHGRI_003379</name>
</gene>
<keyword evidence="3" id="KW-1185">Reference proteome</keyword>
<accession>A0AAV6L744</accession>
<comment type="caution">
    <text evidence="2">The sequence shown here is derived from an EMBL/GenBank/DDBJ whole genome shotgun (WGS) entry which is preliminary data.</text>
</comment>
<feature type="transmembrane region" description="Helical" evidence="1">
    <location>
        <begin position="26"/>
        <end position="50"/>
    </location>
</feature>
<dbReference type="Proteomes" id="UP000823749">
    <property type="component" value="Chromosome 2"/>
</dbReference>
<dbReference type="EMBL" id="JACTNZ010000002">
    <property type="protein sequence ID" value="KAG5560066.1"/>
    <property type="molecule type" value="Genomic_DNA"/>
</dbReference>